<dbReference type="Proteomes" id="UP000246085">
    <property type="component" value="Chromosome BRAD3257"/>
</dbReference>
<evidence type="ECO:0000313" key="1">
    <source>
        <dbReference type="EMBL" id="SPP92716.1"/>
    </source>
</evidence>
<protein>
    <submittedName>
        <fullName evidence="1">Uncharacterized protein</fullName>
    </submittedName>
</protein>
<dbReference type="KEGG" id="bvz:BRAD3257_1589"/>
<dbReference type="EMBL" id="LS398110">
    <property type="protein sequence ID" value="SPP92716.1"/>
    <property type="molecule type" value="Genomic_DNA"/>
</dbReference>
<proteinExistence type="predicted"/>
<dbReference type="AlphaFoldDB" id="A0A2U3PUB4"/>
<reference evidence="1 2" key="1">
    <citation type="submission" date="2018-03" db="EMBL/GenBank/DDBJ databases">
        <authorList>
            <person name="Gully D."/>
        </authorList>
    </citation>
    <scope>NUCLEOTIDE SEQUENCE [LARGE SCALE GENOMIC DNA]</scope>
    <source>
        <strain evidence="1">ORS3257</strain>
    </source>
</reference>
<sequence length="62" mass="6890">MTSLKDNRFRSLTKTLHTATPSGEFLFLRSRTSSPNATRCASKDSCRIASYRRPPGEICNGP</sequence>
<organism evidence="1 2">
    <name type="scientific">Bradyrhizobium vignae</name>
    <dbReference type="NCBI Taxonomy" id="1549949"/>
    <lineage>
        <taxon>Bacteria</taxon>
        <taxon>Pseudomonadati</taxon>
        <taxon>Pseudomonadota</taxon>
        <taxon>Alphaproteobacteria</taxon>
        <taxon>Hyphomicrobiales</taxon>
        <taxon>Nitrobacteraceae</taxon>
        <taxon>Bradyrhizobium</taxon>
    </lineage>
</organism>
<gene>
    <name evidence="1" type="ORF">BRAD3257_1589</name>
</gene>
<evidence type="ECO:0000313" key="2">
    <source>
        <dbReference type="Proteomes" id="UP000246085"/>
    </source>
</evidence>
<accession>A0A2U3PUB4</accession>
<name>A0A2U3PUB4_9BRAD</name>